<proteinExistence type="predicted"/>
<comment type="caution">
    <text evidence="2">The sequence shown here is derived from an EMBL/GenBank/DDBJ whole genome shotgun (WGS) entry which is preliminary data.</text>
</comment>
<dbReference type="EMBL" id="LAZR01005871">
    <property type="protein sequence ID" value="KKM96513.1"/>
    <property type="molecule type" value="Genomic_DNA"/>
</dbReference>
<evidence type="ECO:0000256" key="1">
    <source>
        <dbReference type="SAM" id="Phobius"/>
    </source>
</evidence>
<protein>
    <submittedName>
        <fullName evidence="2">Uncharacterized protein</fullName>
    </submittedName>
</protein>
<feature type="transmembrane region" description="Helical" evidence="1">
    <location>
        <begin position="42"/>
        <end position="63"/>
    </location>
</feature>
<dbReference type="AlphaFoldDB" id="A0A0F9LT11"/>
<sequence length="74" mass="7966">MKKFGIQFPIHPDAALLAIGALAVVALTIASVVAILTGTAKGYVVLFVVLQPLWTLLIAKITYDWAKSQGRKED</sequence>
<name>A0A0F9LT11_9ZZZZ</name>
<keyword evidence="1" id="KW-0812">Transmembrane</keyword>
<keyword evidence="1" id="KW-0472">Membrane</keyword>
<feature type="transmembrane region" description="Helical" evidence="1">
    <location>
        <begin position="12"/>
        <end position="36"/>
    </location>
</feature>
<organism evidence="2">
    <name type="scientific">marine sediment metagenome</name>
    <dbReference type="NCBI Taxonomy" id="412755"/>
    <lineage>
        <taxon>unclassified sequences</taxon>
        <taxon>metagenomes</taxon>
        <taxon>ecological metagenomes</taxon>
    </lineage>
</organism>
<keyword evidence="1" id="KW-1133">Transmembrane helix</keyword>
<accession>A0A0F9LT11</accession>
<evidence type="ECO:0000313" key="2">
    <source>
        <dbReference type="EMBL" id="KKM96513.1"/>
    </source>
</evidence>
<reference evidence="2" key="1">
    <citation type="journal article" date="2015" name="Nature">
        <title>Complex archaea that bridge the gap between prokaryotes and eukaryotes.</title>
        <authorList>
            <person name="Spang A."/>
            <person name="Saw J.H."/>
            <person name="Jorgensen S.L."/>
            <person name="Zaremba-Niedzwiedzka K."/>
            <person name="Martijn J."/>
            <person name="Lind A.E."/>
            <person name="van Eijk R."/>
            <person name="Schleper C."/>
            <person name="Guy L."/>
            <person name="Ettema T.J."/>
        </authorList>
    </citation>
    <scope>NUCLEOTIDE SEQUENCE</scope>
</reference>
<gene>
    <name evidence="2" type="ORF">LCGC14_1177480</name>
</gene>